<reference evidence="1" key="1">
    <citation type="journal article" date="2014" name="Front. Microbiol.">
        <title>High frequency of phylogenetically diverse reductive dehalogenase-homologous genes in deep subseafloor sedimentary metagenomes.</title>
        <authorList>
            <person name="Kawai M."/>
            <person name="Futagami T."/>
            <person name="Toyoda A."/>
            <person name="Takaki Y."/>
            <person name="Nishi S."/>
            <person name="Hori S."/>
            <person name="Arai W."/>
            <person name="Tsubouchi T."/>
            <person name="Morono Y."/>
            <person name="Uchiyama I."/>
            <person name="Ito T."/>
            <person name="Fujiyama A."/>
            <person name="Inagaki F."/>
            <person name="Takami H."/>
        </authorList>
    </citation>
    <scope>NUCLEOTIDE SEQUENCE</scope>
    <source>
        <strain evidence="1">Expedition CK06-06</strain>
    </source>
</reference>
<name>X1V4H3_9ZZZZ</name>
<dbReference type="AlphaFoldDB" id="X1V4H3"/>
<gene>
    <name evidence="1" type="ORF">S12H4_54055</name>
    <name evidence="2" type="ORF">S12H4_58427</name>
</gene>
<comment type="caution">
    <text evidence="1">The sequence shown here is derived from an EMBL/GenBank/DDBJ whole genome shotgun (WGS) entry which is preliminary data.</text>
</comment>
<sequence length="94" mass="10956">GEKEAILTMTTRTYEEAVKTSVRWVKEEMEVDILDPELYDLLIDLNTRGYFTRKSCAGHERGNEATGHIEFYDKVTGTDRENVYWLLQSHGLRD</sequence>
<evidence type="ECO:0000313" key="1">
    <source>
        <dbReference type="EMBL" id="GAJ07051.1"/>
    </source>
</evidence>
<accession>X1V4H3</accession>
<organism evidence="1">
    <name type="scientific">marine sediment metagenome</name>
    <dbReference type="NCBI Taxonomy" id="412755"/>
    <lineage>
        <taxon>unclassified sequences</taxon>
        <taxon>metagenomes</taxon>
        <taxon>ecological metagenomes</taxon>
    </lineage>
</organism>
<feature type="non-terminal residue" evidence="1">
    <location>
        <position position="1"/>
    </location>
</feature>
<dbReference type="EMBL" id="BARW01034496">
    <property type="protein sequence ID" value="GAJ07051.1"/>
    <property type="molecule type" value="Genomic_DNA"/>
</dbReference>
<evidence type="ECO:0000313" key="2">
    <source>
        <dbReference type="EMBL" id="GAJ19312.1"/>
    </source>
</evidence>
<proteinExistence type="predicted"/>
<protein>
    <submittedName>
        <fullName evidence="1">Uncharacterized protein</fullName>
    </submittedName>
</protein>
<dbReference type="EMBL" id="BARW01037946">
    <property type="protein sequence ID" value="GAJ19312.1"/>
    <property type="molecule type" value="Genomic_DNA"/>
</dbReference>